<dbReference type="AlphaFoldDB" id="A0AAV7W6Y7"/>
<sequence length="261" mass="30045">MDSMSEHLDKHTEHLDMVKQSVLEDQQVTMSEVQKRLHKMVLTLQSNIEDLKARPHLNNLQIKGLEESMDNMGRFVERLLAELLGQETFSDFFVAEQAHRSLAPWPVPGATPCPVIARLLNYRDHDRARRKARELRALYYEDSWRCPPVEEFLEKGKNEENIYHTQKDNLTTISKPAKSLKTLHKFIGKANKISKIQKPTTPPCCYSCPALLHLVSEVGSGDMEGVVNRMAESQQKLEKAREEFLNTATEDRWNLHKALIC</sequence>
<proteinExistence type="predicted"/>
<evidence type="ECO:0000313" key="3">
    <source>
        <dbReference type="Proteomes" id="UP001066276"/>
    </source>
</evidence>
<comment type="caution">
    <text evidence="2">The sequence shown here is derived from an EMBL/GenBank/DDBJ whole genome shotgun (WGS) entry which is preliminary data.</text>
</comment>
<keyword evidence="1" id="KW-0175">Coiled coil</keyword>
<accession>A0AAV7W6Y7</accession>
<dbReference type="Gene3D" id="3.30.70.1820">
    <property type="entry name" value="L1 transposable element, RRM domain"/>
    <property type="match status" value="1"/>
</dbReference>
<keyword evidence="3" id="KW-1185">Reference proteome</keyword>
<feature type="coiled-coil region" evidence="1">
    <location>
        <begin position="223"/>
        <end position="250"/>
    </location>
</feature>
<gene>
    <name evidence="2" type="ORF">NDU88_003455</name>
</gene>
<evidence type="ECO:0000256" key="1">
    <source>
        <dbReference type="SAM" id="Coils"/>
    </source>
</evidence>
<dbReference type="Proteomes" id="UP001066276">
    <property type="component" value="Chromosome 1_2"/>
</dbReference>
<protein>
    <submittedName>
        <fullName evidence="2">Uncharacterized protein</fullName>
    </submittedName>
</protein>
<name>A0AAV7W6Y7_PLEWA</name>
<evidence type="ECO:0000313" key="2">
    <source>
        <dbReference type="EMBL" id="KAJ1208065.1"/>
    </source>
</evidence>
<dbReference type="EMBL" id="JANPWB010000002">
    <property type="protein sequence ID" value="KAJ1208065.1"/>
    <property type="molecule type" value="Genomic_DNA"/>
</dbReference>
<reference evidence="2" key="1">
    <citation type="journal article" date="2022" name="bioRxiv">
        <title>Sequencing and chromosome-scale assembly of the giantPleurodeles waltlgenome.</title>
        <authorList>
            <person name="Brown T."/>
            <person name="Elewa A."/>
            <person name="Iarovenko S."/>
            <person name="Subramanian E."/>
            <person name="Araus A.J."/>
            <person name="Petzold A."/>
            <person name="Susuki M."/>
            <person name="Suzuki K.-i.T."/>
            <person name="Hayashi T."/>
            <person name="Toyoda A."/>
            <person name="Oliveira C."/>
            <person name="Osipova E."/>
            <person name="Leigh N.D."/>
            <person name="Simon A."/>
            <person name="Yun M.H."/>
        </authorList>
    </citation>
    <scope>NUCLEOTIDE SEQUENCE</scope>
    <source>
        <strain evidence="2">20211129_DDA</strain>
        <tissue evidence="2">Liver</tissue>
    </source>
</reference>
<organism evidence="2 3">
    <name type="scientific">Pleurodeles waltl</name>
    <name type="common">Iberian ribbed newt</name>
    <dbReference type="NCBI Taxonomy" id="8319"/>
    <lineage>
        <taxon>Eukaryota</taxon>
        <taxon>Metazoa</taxon>
        <taxon>Chordata</taxon>
        <taxon>Craniata</taxon>
        <taxon>Vertebrata</taxon>
        <taxon>Euteleostomi</taxon>
        <taxon>Amphibia</taxon>
        <taxon>Batrachia</taxon>
        <taxon>Caudata</taxon>
        <taxon>Salamandroidea</taxon>
        <taxon>Salamandridae</taxon>
        <taxon>Pleurodelinae</taxon>
        <taxon>Pleurodeles</taxon>
    </lineage>
</organism>